<protein>
    <recommendedName>
        <fullName evidence="1">Phosphoribulokinase/uridine kinase domain-containing protein</fullName>
    </recommendedName>
</protein>
<dbReference type="Proteomes" id="UP000229740">
    <property type="component" value="Unassembled WGS sequence"/>
</dbReference>
<evidence type="ECO:0000313" key="3">
    <source>
        <dbReference type="Proteomes" id="UP000229740"/>
    </source>
</evidence>
<dbReference type="EMBL" id="PDPS01000020">
    <property type="protein sequence ID" value="PID59124.1"/>
    <property type="molecule type" value="Genomic_DNA"/>
</dbReference>
<dbReference type="InterPro" id="IPR006083">
    <property type="entry name" value="PRK/URK"/>
</dbReference>
<reference evidence="2 3" key="1">
    <citation type="submission" date="2017-10" db="EMBL/GenBank/DDBJ databases">
        <title>Novel microbial diversity and functional potential in the marine mammal oral microbiome.</title>
        <authorList>
            <person name="Dudek N.K."/>
            <person name="Sun C.L."/>
            <person name="Burstein D."/>
            <person name="Kantor R.S."/>
            <person name="Aliaga Goltsman D.S."/>
            <person name="Bik E.M."/>
            <person name="Thomas B.C."/>
            <person name="Banfield J.F."/>
            <person name="Relman D.A."/>
        </authorList>
    </citation>
    <scope>NUCLEOTIDE SEQUENCE [LARGE SCALE GENOMIC DNA]</scope>
    <source>
        <strain evidence="2">DOLZORAL124_49_17</strain>
    </source>
</reference>
<dbReference type="Gene3D" id="3.40.50.300">
    <property type="entry name" value="P-loop containing nucleotide triphosphate hydrolases"/>
    <property type="match status" value="1"/>
</dbReference>
<comment type="caution">
    <text evidence="2">The sequence shown here is derived from an EMBL/GenBank/DDBJ whole genome shotgun (WGS) entry which is preliminary data.</text>
</comment>
<name>A0A2G6EAN6_9BACT</name>
<feature type="domain" description="Phosphoribulokinase/uridine kinase" evidence="1">
    <location>
        <begin position="56"/>
        <end position="243"/>
    </location>
</feature>
<organism evidence="2 3">
    <name type="scientific">candidate division KSB3 bacterium</name>
    <dbReference type="NCBI Taxonomy" id="2044937"/>
    <lineage>
        <taxon>Bacteria</taxon>
        <taxon>candidate division KSB3</taxon>
    </lineage>
</organism>
<proteinExistence type="predicted"/>
<dbReference type="SUPFAM" id="SSF52540">
    <property type="entry name" value="P-loop containing nucleoside triphosphate hydrolases"/>
    <property type="match status" value="1"/>
</dbReference>
<sequence length="256" mass="28862">MFTMNERRRSFTLNLAGQAWDIRVRRDELEALHHPLLQRFAQETATCAGRRCLVLLAGPPGSGKTTLGALWEALAEAYAPGLSLRTLPMDGFHLLNRVLDAETIERDGVSIPLRKVKGAPESYDVACFSEALRALSEGKAISWPRYDRRIHDPVPAAIAVPAQGMLLVEGNYVLLDEAGWRDVSRLAALSIFVECDESLARKRVLARLQRGGRSVEEALQHYEFNDLRNWERVMQHRLEADIVLKVQDGDRLLRLK</sequence>
<gene>
    <name evidence="2" type="ORF">CSB45_01585</name>
</gene>
<accession>A0A2G6EAN6</accession>
<evidence type="ECO:0000259" key="1">
    <source>
        <dbReference type="Pfam" id="PF00485"/>
    </source>
</evidence>
<dbReference type="PANTHER" id="PTHR10285">
    <property type="entry name" value="URIDINE KINASE"/>
    <property type="match status" value="1"/>
</dbReference>
<dbReference type="Pfam" id="PF00485">
    <property type="entry name" value="PRK"/>
    <property type="match status" value="1"/>
</dbReference>
<dbReference type="AlphaFoldDB" id="A0A2G6EAN6"/>
<dbReference type="InterPro" id="IPR027417">
    <property type="entry name" value="P-loop_NTPase"/>
</dbReference>
<dbReference type="GO" id="GO:0005524">
    <property type="term" value="F:ATP binding"/>
    <property type="evidence" value="ECO:0007669"/>
    <property type="project" value="InterPro"/>
</dbReference>
<dbReference type="GO" id="GO:0016301">
    <property type="term" value="F:kinase activity"/>
    <property type="evidence" value="ECO:0007669"/>
    <property type="project" value="InterPro"/>
</dbReference>
<evidence type="ECO:0000313" key="2">
    <source>
        <dbReference type="EMBL" id="PID59124.1"/>
    </source>
</evidence>